<proteinExistence type="predicted"/>
<keyword evidence="1" id="KW-0732">Signal</keyword>
<name>A0A381E2F9_9BACT</name>
<keyword evidence="2" id="KW-0449">Lipoprotein</keyword>
<dbReference type="RefSeq" id="WP_018712907.1">
    <property type="nucleotide sequence ID" value="NZ_CP053832.1"/>
</dbReference>
<dbReference type="Proteomes" id="UP001075461">
    <property type="component" value="Unassembled WGS sequence"/>
</dbReference>
<feature type="signal peptide" evidence="1">
    <location>
        <begin position="1"/>
        <end position="22"/>
    </location>
</feature>
<evidence type="ECO:0000313" key="5">
    <source>
        <dbReference type="Proteomes" id="UP001075461"/>
    </source>
</evidence>
<evidence type="ECO:0000313" key="3">
    <source>
        <dbReference type="EMBL" id="QKF85008.1"/>
    </source>
</evidence>
<protein>
    <submittedName>
        <fullName evidence="2">Membrane lipoprotein lipid attachment site-containing protein</fullName>
    </submittedName>
</protein>
<evidence type="ECO:0000313" key="4">
    <source>
        <dbReference type="Proteomes" id="UP000509722"/>
    </source>
</evidence>
<accession>A0A381E2F9</accession>
<dbReference type="Proteomes" id="UP000509722">
    <property type="component" value="Chromosome"/>
</dbReference>
<evidence type="ECO:0000313" key="2">
    <source>
        <dbReference type="EMBL" id="MCZ6161514.1"/>
    </source>
</evidence>
<dbReference type="EMBL" id="JAPXGP010000002">
    <property type="protein sequence ID" value="MCZ6161514.1"/>
    <property type="molecule type" value="Genomic_DNA"/>
</dbReference>
<dbReference type="EMBL" id="CP053832">
    <property type="protein sequence ID" value="QKF85008.1"/>
    <property type="molecule type" value="Genomic_DNA"/>
</dbReference>
<gene>
    <name evidence="3" type="ORF">CURT_1566</name>
    <name evidence="2" type="ORF">O6B92_04045</name>
</gene>
<reference evidence="3 4" key="1">
    <citation type="submission" date="2020-05" db="EMBL/GenBank/DDBJ databases">
        <title>Complete genome sequencing of Campylobacter and Arcobacter type strains.</title>
        <authorList>
            <person name="Miller W.G."/>
            <person name="Yee E."/>
        </authorList>
    </citation>
    <scope>NUCLEOTIDE SEQUENCE [LARGE SCALE GENOMIC DNA]</scope>
    <source>
        <strain evidence="3 4">LMG 6451</strain>
    </source>
</reference>
<organism evidence="2 5">
    <name type="scientific">Campylobacter ureolyticus</name>
    <dbReference type="NCBI Taxonomy" id="827"/>
    <lineage>
        <taxon>Bacteria</taxon>
        <taxon>Pseudomonadati</taxon>
        <taxon>Campylobacterota</taxon>
        <taxon>Epsilonproteobacteria</taxon>
        <taxon>Campylobacterales</taxon>
        <taxon>Campylobacteraceae</taxon>
        <taxon>Campylobacter</taxon>
    </lineage>
</organism>
<sequence length="51" mass="5843">MRFILSVFVALLFLTGCSSTWHGVKSDTKQNVEWTKDKVHDGAEWVSEKTE</sequence>
<reference evidence="2" key="2">
    <citation type="submission" date="2022-12" db="EMBL/GenBank/DDBJ databases">
        <title>Species Delineation and Comparative Genomics within the Campylobacter ureolyticus Complex.</title>
        <authorList>
            <person name="Maki J."/>
            <person name="Howard M."/>
            <person name="Connelly S."/>
            <person name="Hardy D.J."/>
            <person name="Cameron A."/>
        </authorList>
    </citation>
    <scope>NUCLEOTIDE SEQUENCE</scope>
    <source>
        <strain evidence="2">URMC_786</strain>
    </source>
</reference>
<feature type="chain" id="PRO_5041540924" evidence="1">
    <location>
        <begin position="23"/>
        <end position="51"/>
    </location>
</feature>
<dbReference type="PROSITE" id="PS51257">
    <property type="entry name" value="PROKAR_LIPOPROTEIN"/>
    <property type="match status" value="1"/>
</dbReference>
<dbReference type="GeneID" id="77176472"/>
<evidence type="ECO:0000256" key="1">
    <source>
        <dbReference type="SAM" id="SignalP"/>
    </source>
</evidence>
<dbReference type="AlphaFoldDB" id="A0A381E2F9"/>